<comment type="cofactor">
    <cofactor evidence="1">
        <name>Mg(2+)</name>
        <dbReference type="ChEBI" id="CHEBI:18420"/>
    </cofactor>
    <text evidence="1">Binds 2 magnesium ions per subunit.</text>
</comment>
<keyword evidence="4" id="KW-1185">Reference proteome</keyword>
<reference evidence="2" key="1">
    <citation type="journal article" date="2021" name="Proc. Natl. Acad. Sci. U.S.A.">
        <title>Three genomes in the algal genus Volvox reveal the fate of a haploid sex-determining region after a transition to homothallism.</title>
        <authorList>
            <person name="Yamamoto K."/>
            <person name="Hamaji T."/>
            <person name="Kawai-Toyooka H."/>
            <person name="Matsuzaki R."/>
            <person name="Takahashi F."/>
            <person name="Nishimura Y."/>
            <person name="Kawachi M."/>
            <person name="Noguchi H."/>
            <person name="Minakuchi Y."/>
            <person name="Umen J.G."/>
            <person name="Toyoda A."/>
            <person name="Nozaki H."/>
        </authorList>
    </citation>
    <scope>NUCLEOTIDE SEQUENCE</scope>
    <source>
        <strain evidence="3">NIES-3785</strain>
        <strain evidence="2">NIES-3786</strain>
    </source>
</reference>
<dbReference type="SUPFAM" id="SSF101478">
    <property type="entry name" value="ADP-ribosylglycohydrolase"/>
    <property type="match status" value="1"/>
</dbReference>
<dbReference type="InterPro" id="IPR005502">
    <property type="entry name" value="Ribosyl_crysJ1"/>
</dbReference>
<name>A0A8J4FNS6_9CHLO</name>
<feature type="binding site" evidence="1">
    <location>
        <position position="272"/>
    </location>
    <ligand>
        <name>Mg(2+)</name>
        <dbReference type="ChEBI" id="CHEBI:18420"/>
        <label>1</label>
    </ligand>
</feature>
<gene>
    <name evidence="2" type="ORF">Vretifemale_9076</name>
    <name evidence="3" type="ORF">Vretimale_12410</name>
</gene>
<dbReference type="Proteomes" id="UP000747110">
    <property type="component" value="Unassembled WGS sequence"/>
</dbReference>
<dbReference type="EMBL" id="BNCQ01000027">
    <property type="protein sequence ID" value="GIM08388.1"/>
    <property type="molecule type" value="Genomic_DNA"/>
</dbReference>
<accession>A0A8J4FNS6</accession>
<feature type="binding site" evidence="1">
    <location>
        <position position="273"/>
    </location>
    <ligand>
        <name>Mg(2+)</name>
        <dbReference type="ChEBI" id="CHEBI:18420"/>
        <label>1</label>
    </ligand>
</feature>
<dbReference type="GO" id="GO:0046872">
    <property type="term" value="F:metal ion binding"/>
    <property type="evidence" value="ECO:0007669"/>
    <property type="project" value="UniProtKB-KW"/>
</dbReference>
<evidence type="ECO:0000313" key="2">
    <source>
        <dbReference type="EMBL" id="GIL79781.1"/>
    </source>
</evidence>
<dbReference type="Proteomes" id="UP000722791">
    <property type="component" value="Unassembled WGS sequence"/>
</dbReference>
<keyword evidence="1" id="KW-0479">Metal-binding</keyword>
<dbReference type="Gene3D" id="1.10.4080.10">
    <property type="entry name" value="ADP-ribosylation/Crystallin J1"/>
    <property type="match status" value="1"/>
</dbReference>
<protein>
    <submittedName>
        <fullName evidence="2">Uncharacterized protein</fullName>
    </submittedName>
</protein>
<evidence type="ECO:0000256" key="1">
    <source>
        <dbReference type="PIRSR" id="PIRSR605502-1"/>
    </source>
</evidence>
<organism evidence="2 4">
    <name type="scientific">Volvox reticuliferus</name>
    <dbReference type="NCBI Taxonomy" id="1737510"/>
    <lineage>
        <taxon>Eukaryota</taxon>
        <taxon>Viridiplantae</taxon>
        <taxon>Chlorophyta</taxon>
        <taxon>core chlorophytes</taxon>
        <taxon>Chlorophyceae</taxon>
        <taxon>CS clade</taxon>
        <taxon>Chlamydomonadales</taxon>
        <taxon>Volvocaceae</taxon>
        <taxon>Volvox</taxon>
    </lineage>
</organism>
<dbReference type="PANTHER" id="PTHR16222">
    <property type="entry name" value="ADP-RIBOSYLGLYCOHYDROLASE"/>
    <property type="match status" value="1"/>
</dbReference>
<proteinExistence type="predicted"/>
<dbReference type="OrthoDB" id="410104at2759"/>
<dbReference type="AlphaFoldDB" id="A0A8J4FNS6"/>
<evidence type="ECO:0000313" key="4">
    <source>
        <dbReference type="Proteomes" id="UP000747110"/>
    </source>
</evidence>
<sequence>MAPISPEDAAFGAMLGAFVGDATGAVLEFDERHICPETVEWALTMPGGGVWGVGPGQITDDSELAMALAAGLSQHDPSAGFPEEDVARKYGAWLESHPFDVGNTCRTAFSAASHHTDAAGPLAQVMRSQAQFSRDSKSNGSLMRITPLAVWGCRLSDKLLAEAAMADAKLSHPNVVTQHANAIYCIAIKHLIARQTDADGAIKAARSWAQDHACDEVRGWLEAALGDGSGPAADRMMGFVRYGFFYAFRHLKLRTPYQDAIREVLLLKGDTDTNAAIVGGVLGALHGASGIPAHMAQAVLGRLGQVDLKGPKRPEWLQPGRLPEIFAELYGRATGMQVDVSALPWVPVATVQGSRFDESSS</sequence>
<dbReference type="InterPro" id="IPR050792">
    <property type="entry name" value="ADP-ribosylglycohydrolase"/>
</dbReference>
<feature type="binding site" evidence="1">
    <location>
        <position position="270"/>
    </location>
    <ligand>
        <name>Mg(2+)</name>
        <dbReference type="ChEBI" id="CHEBI:18420"/>
        <label>1</label>
    </ligand>
</feature>
<evidence type="ECO:0000313" key="3">
    <source>
        <dbReference type="EMBL" id="GIM08388.1"/>
    </source>
</evidence>
<comment type="caution">
    <text evidence="2">The sequence shown here is derived from an EMBL/GenBank/DDBJ whole genome shotgun (WGS) entry which is preliminary data.</text>
</comment>
<feature type="binding site" evidence="1">
    <location>
        <position position="59"/>
    </location>
    <ligand>
        <name>Mg(2+)</name>
        <dbReference type="ChEBI" id="CHEBI:18420"/>
        <label>1</label>
    </ligand>
</feature>
<dbReference type="Pfam" id="PF03747">
    <property type="entry name" value="ADP_ribosyl_GH"/>
    <property type="match status" value="1"/>
</dbReference>
<dbReference type="EMBL" id="BNCP01000016">
    <property type="protein sequence ID" value="GIL79781.1"/>
    <property type="molecule type" value="Genomic_DNA"/>
</dbReference>
<feature type="binding site" evidence="1">
    <location>
        <position position="61"/>
    </location>
    <ligand>
        <name>Mg(2+)</name>
        <dbReference type="ChEBI" id="CHEBI:18420"/>
        <label>1</label>
    </ligand>
</feature>
<dbReference type="PANTHER" id="PTHR16222:SF35">
    <property type="entry name" value="ADP-RIBOSYLGLYCOHYDROLASE"/>
    <property type="match status" value="1"/>
</dbReference>
<keyword evidence="1" id="KW-0460">Magnesium</keyword>
<feature type="binding site" evidence="1">
    <location>
        <position position="60"/>
    </location>
    <ligand>
        <name>Mg(2+)</name>
        <dbReference type="ChEBI" id="CHEBI:18420"/>
        <label>1</label>
    </ligand>
</feature>
<dbReference type="InterPro" id="IPR036705">
    <property type="entry name" value="Ribosyl_crysJ1_sf"/>
</dbReference>